<dbReference type="InterPro" id="IPR050168">
    <property type="entry name" value="AAA_ATPase_domain"/>
</dbReference>
<feature type="domain" description="AAA+ ATPase" evidence="3">
    <location>
        <begin position="2260"/>
        <end position="2594"/>
    </location>
</feature>
<sequence>MKYKAKNLYFNSLNHTIINPSRDLNSLTNKTRKNLTIINSYGFQSPFTLNKKHILAMSTFHSCSKIVSVKRDKVCFLSIIKDNACAPRPYASWVKSSFRRHLSSLSGNLTYLGFPYREPQKILSLGLNHTNQSLKGMRSTIKSGSSAPINFKLSPALNQGLDQSRKLKTKSKKFPTFLQFLLYQDLYSPLWAKPVVSNPSGLPLGLLRNNSFNKQHSAFQAFDGKNTVFGYSALLNSVYLPMKEKVNEFSKRDPNSELLITELDYNLANKFSYTNRKWSSFFPYKKSFLCYWLLPVMGFVSYVSNQDSRQSFLFEKQIGNNGWSISLKSSSNSVSLPLEEAILINSGDLISTLDLNLTGGKNLSLNSFFNKVFLFSINLKQSFKDYWYKTSLISNSFNGEILRSDDLALISGLESNKSLEHNNFYPHKFYDVPLTYLPFTSSVQRMQPVEENQNSFDLKQKTNKVSSSVIGLKNLVRTKKTHFVLQKLFTSGNLLTSSNRHKGLIEEKNYLLGISSELPMTNLDVIVNPSGSLKGNSNSLSAFEEGNLKNSYFFPTLSPGFSYQKAMFLMDEYAKGLIGNELPLNSSSKKVHNKYNNVINPQTLWVWGQKVWQSQNFENIKKGMNLVPFSINLSTLKGNKTQNGNALGLYKDSNTFPKTNSLTASTGNSTKISFLEQILSFLLSAFKEGTYAFPISGEIGKVRCDAPLGDRLSMGSLAQEENKDGSNVVYTSLTENFLINKLTKNKLYFIILNSLVENMKEVKTIKALLSKKITEKNTPLTNNNGAPVFKLNHPLLFSSIPKPVTYANILKPSNSNNHKDFSQLINFSSSTKLDKNSPSQNNEKFYFTPRPKGSEGLFIIKDEKFKIVNNSSAEEQSTNFKILSKYYSKLSSRTKYVNYLSLRFKQILTPLYSSSLVKEKGLNLPLGLANTKEHGHLDNLNEKRIEKVFRSYLSKKRKSLKKASSSYFSKKKGLRETTLFNMPSKKFKKTLVSKKVTLLGIQEKMKKLLGRKKYNPEGVNAFLSSLKTPLQNKKNSQKVSTINSLFKNRVFILKKAKPDNIFISDKYNLNSPNSFTLVQNVGLGTNFQNPVLDNRLEKEENNINLSYFEKLEKNKYAQKKHRRKKQRKETRRRKKRKRFYPRPSWSRNKMYQNILLKLSFSGFQKPSVKLNSQKVFQKSHNWTKNNSLNLVNNLPLYSTKDFYQIKSSVLGELKRSFWKSYWLRSNLNPYLNQIKTNLKEIEKASTKETLYYNLRNLIMSVSGLNQIPTGSHSNTIHNTNFNSGLNLPVKLPADFGTAHNRSELLKGTSQLPIKENKGDSVVTNGFPNLCTNLSFLNKLVSSNPEGVRRLTMPSKKNLTTHVNDLTGSQNKWQLMTQIAEHNRIMYERIQNLILNIRENLTLNGQFKARAYKRAGRLKFKSLATLKQVNPNNPQTNPDFWSKLGKTTASLFSQSSIKYYGDLSNNRLYWAMHKSNLGSFKTVNKIKSLWANTKNRDQSKANKTKKIFYDIHNKYASFLNYSFIKEKFSYEYPNQILLNKRSTSLESSARLLEPLSVFKISNSFVKCQWGTGTNAFQPSKFGRVNELKSALLVSQRKIRHKDQKLLSLGLNHKQVGAPALENSKQPYGLGIKDSVMLPGHIKKLTNQITYWWTGSQMKIIPTFSTNYVSLNSSSQLGHSSNLLMPQGHEMFFATNLTVLGAITFIFHFCALVSLISISQIRDFIKFVLIVTSKVSKIYLQVIYSSFNGFVGVTKNMVLNSSKKTLNPFLFTSLNFNFAHKKPYYQYKGFKTKQNSHFFTNSLGLQNTTQQRQVPSKEGTFKKNSLVNKNKKVTYTLLVTLFKKLLTNSTLNSKKFEKVDLASQAVKKSVFKQGPLKVIKSLYSIILYSAINALIFSFSNLSYLTYSYFIKSLNLVEICVRAIYTFFEKPGELIIDWMAYFFLVEWSSDLTNTIPDTVDTTNSTSFTKLSRSPARMELPIYQSVNYAFPPLLNLIEFNSPYLYSSVLIPTAHFNKSLEQITLGNLVSLPSFSSSFLGVFSFLSGGLIQRRFLSMYEIFVAISCRPDTDLITRQQKGYVFWDLWSDLLIGVAEDSNINVSELSNLKEEQNRLLEKLLSSPPTEVNLALSNSIYDISVMSSIYSKKSKKMNKLINSFDLNRITSSPSLIKGLNKSFMGMVNGNHKTNFHQLKVQKINQKSLSKAISWSTSQFLSYQGKDTELFIDLHPPKSFEQLTSIKFSFSLNQPIGLVLCQIYSGLFYKQIAKNLLVVGPPGSEKSMLIQAIAGETELKIITDNAHRYALVFRGVAVGIKLLRDVFEALTLHTPCLFLLEDIHAIGERRPFLISDDENAKGIESSIYQDREEIHEKNQVAYQLTKHIISHYKKPYKGDFSLLIPTNHFCFDLFNSSPQNVQRTRANSLTAGSPLAINTKTNGSEKKTMIDQQQISGSSKKAKPYSSSLHDHSTNLASALQLPKNQLLAPPATSPFSVLVLKEEKKLKPKKIVKEFPWAGLPGEQYANVSKATYSIRVKVALLADMVLSNLSVKLDMITDLLVIIDSVKGNRGFVVFATTHVPYILDPALRRPGRFDETLSLPQIPNLLSRWFISKSNISLWQYKQSSNPKLTISSLNYGEPFSIYPIGVSFSLWETNTSKFLDGAPWGDTVKGHINGSITNSLSSYSQNWHTKYLTKITKFVGLTPRPKGSEGVIIIKDDNLNSVLNTPLLSSSTAKDLNQFKTPKNVNLSKILYLKTGEFKNIEQVNPVLNLTDLNFQTKKLKNLVFLNQTKFHSLKLAQPGFKSAQKLSGSNFTLTSEKSQQSLNSFKKQTILTIKVYNIVSRLLISLQQSTVQLASLQGDKKQVKESSLPDLLTQHKVKNWGDFSFNLRMASMPSNSFLGSCAYQALSKDSLIYTSLYSAPHIFKQHLTVLMAGQMGYTIAKGNLLGLKRNESGKTYSNTDTFLRNMSNLAPQGVINLTTDQTWRTATSLVFSFIQKRWIYQRHLVIPRLLDFGLEGSKPDIPIPPSSNILLPAKRYENYRRTFNYSQLKHKTNNSISEKIQFHQQQRLIKRLYKIPLKEFFRSEILKNHINDTKLAINENKSFSTQNNFNQFTSFSNASIILAPLENYQQKPTSTNWYFRNRLLNRHRTYLSNQWWNGQLREHNPESTFLSDIDWRYTIKSTKEGGIGDLFIDFPDAEQYYNPKNQRWINSSGSWNSWFDFHKSSYDLYSSHYIFECLTNAYKTLDQNRELLDYYVVTLLEKGFCTNNELNEIEILELFQNKF</sequence>
<keyword evidence="4" id="KW-0132">Cell division</keyword>
<dbReference type="SMART" id="SM00382">
    <property type="entry name" value="AAA"/>
    <property type="match status" value="1"/>
</dbReference>
<proteinExistence type="predicted"/>
<reference evidence="4" key="1">
    <citation type="journal article" date="2015" name="BMC Evol. Biol.">
        <title>Chloroplast phylogenomic analysis of chlorophyte green algae identifies a novel lineage sister to the Sphaeropleales (Chlorophyceae).</title>
        <authorList>
            <person name="Lemieux C."/>
            <person name="Vincent A.T."/>
            <person name="Labarre A."/>
            <person name="Otis C."/>
            <person name="Turmel M."/>
        </authorList>
    </citation>
    <scope>NUCLEOTIDE SEQUENCE</scope>
</reference>
<feature type="transmembrane region" description="Helical" evidence="2">
    <location>
        <begin position="1689"/>
        <end position="1714"/>
    </location>
</feature>
<evidence type="ECO:0000313" key="4">
    <source>
        <dbReference type="EMBL" id="ALO63577.1"/>
    </source>
</evidence>
<keyword evidence="4" id="KW-0150">Chloroplast</keyword>
<gene>
    <name evidence="4" type="primary">ftsH</name>
</gene>
<dbReference type="GO" id="GO:0051301">
    <property type="term" value="P:cell division"/>
    <property type="evidence" value="ECO:0007669"/>
    <property type="project" value="UniProtKB-KW"/>
</dbReference>
<dbReference type="GO" id="GO:0016887">
    <property type="term" value="F:ATP hydrolysis activity"/>
    <property type="evidence" value="ECO:0007669"/>
    <property type="project" value="InterPro"/>
</dbReference>
<keyword evidence="2" id="KW-0472">Membrane</keyword>
<dbReference type="PANTHER" id="PTHR23077:SF117">
    <property type="entry name" value="AAA+ ATPASE DOMAIN-CONTAINING PROTEIN"/>
    <property type="match status" value="1"/>
</dbReference>
<dbReference type="Pfam" id="PF00004">
    <property type="entry name" value="AAA"/>
    <property type="match status" value="1"/>
</dbReference>
<dbReference type="PANTHER" id="PTHR23077">
    <property type="entry name" value="AAA-FAMILY ATPASE"/>
    <property type="match status" value="1"/>
</dbReference>
<dbReference type="InterPro" id="IPR003959">
    <property type="entry name" value="ATPase_AAA_core"/>
</dbReference>
<evidence type="ECO:0000256" key="1">
    <source>
        <dbReference type="SAM" id="MobiDB-lite"/>
    </source>
</evidence>
<organism evidence="4">
    <name type="scientific">Phacotus lenticularis</name>
    <dbReference type="NCBI Taxonomy" id="52965"/>
    <lineage>
        <taxon>Eukaryota</taxon>
        <taxon>Viridiplantae</taxon>
        <taxon>Chlorophyta</taxon>
        <taxon>core chlorophytes</taxon>
        <taxon>Chlorophyceae</taxon>
        <taxon>CS clade</taxon>
        <taxon>Chlamydomonadales</taxon>
        <taxon>Phacotaceae</taxon>
        <taxon>Phacotus</taxon>
    </lineage>
</organism>
<dbReference type="SUPFAM" id="SSF52540">
    <property type="entry name" value="P-loop containing nucleoside triphosphate hydrolases"/>
    <property type="match status" value="1"/>
</dbReference>
<dbReference type="GO" id="GO:0005524">
    <property type="term" value="F:ATP binding"/>
    <property type="evidence" value="ECO:0007669"/>
    <property type="project" value="InterPro"/>
</dbReference>
<keyword evidence="4" id="KW-0934">Plastid</keyword>
<feature type="region of interest" description="Disordered" evidence="1">
    <location>
        <begin position="2421"/>
        <end position="2456"/>
    </location>
</feature>
<name>A0A0S2LQV8_9CHLO</name>
<feature type="compositionally biased region" description="Polar residues" evidence="1">
    <location>
        <begin position="2421"/>
        <end position="2430"/>
    </location>
</feature>
<geneLocation type="chloroplast" evidence="4"/>
<feature type="region of interest" description="Disordered" evidence="1">
    <location>
        <begin position="1116"/>
        <end position="1141"/>
    </location>
</feature>
<feature type="compositionally biased region" description="Polar residues" evidence="1">
    <location>
        <begin position="2438"/>
        <end position="2447"/>
    </location>
</feature>
<dbReference type="GeneID" id="26379195"/>
<dbReference type="RefSeq" id="YP_009185250.1">
    <property type="nucleotide sequence ID" value="NC_028587.1"/>
</dbReference>
<keyword evidence="2" id="KW-1133">Transmembrane helix</keyword>
<dbReference type="InterPro" id="IPR003593">
    <property type="entry name" value="AAA+_ATPase"/>
</dbReference>
<dbReference type="InterPro" id="IPR027417">
    <property type="entry name" value="P-loop_NTPase"/>
</dbReference>
<feature type="transmembrane region" description="Helical" evidence="2">
    <location>
        <begin position="1883"/>
        <end position="1907"/>
    </location>
</feature>
<dbReference type="Gene3D" id="3.40.50.300">
    <property type="entry name" value="P-loop containing nucleotide triphosphate hydrolases"/>
    <property type="match status" value="2"/>
</dbReference>
<keyword evidence="4" id="KW-0131">Cell cycle</keyword>
<keyword evidence="2" id="KW-0812">Transmembrane</keyword>
<feature type="compositionally biased region" description="Basic residues" evidence="1">
    <location>
        <begin position="1116"/>
        <end position="1140"/>
    </location>
</feature>
<accession>A0A0S2LQV8</accession>
<evidence type="ECO:0000259" key="3">
    <source>
        <dbReference type="SMART" id="SM00382"/>
    </source>
</evidence>
<protein>
    <submittedName>
        <fullName evidence="4">Cell division protein</fullName>
    </submittedName>
</protein>
<evidence type="ECO:0000256" key="2">
    <source>
        <dbReference type="SAM" id="Phobius"/>
    </source>
</evidence>
<dbReference type="EMBL" id="KT625422">
    <property type="protein sequence ID" value="ALO63577.1"/>
    <property type="molecule type" value="Genomic_DNA"/>
</dbReference>